<dbReference type="Proteomes" id="UP001152888">
    <property type="component" value="Unassembled WGS sequence"/>
</dbReference>
<name>A0A9P0VUG2_ACAOB</name>
<gene>
    <name evidence="1" type="ORF">ACAOBT_LOCUS37744</name>
</gene>
<proteinExistence type="predicted"/>
<keyword evidence="2" id="KW-1185">Reference proteome</keyword>
<accession>A0A9P0VUG2</accession>
<dbReference type="AlphaFoldDB" id="A0A9P0VUG2"/>
<sequence length="69" mass="7181">MSPLSQPTVRRPRTDAVNLTANSPAQVEQTQVVIEPALREYLASEREAALANGNGPSGGPVPGRIIACG</sequence>
<protein>
    <submittedName>
        <fullName evidence="1">Uncharacterized protein</fullName>
    </submittedName>
</protein>
<evidence type="ECO:0000313" key="2">
    <source>
        <dbReference type="Proteomes" id="UP001152888"/>
    </source>
</evidence>
<reference evidence="1" key="1">
    <citation type="submission" date="2022-03" db="EMBL/GenBank/DDBJ databases">
        <authorList>
            <person name="Sayadi A."/>
        </authorList>
    </citation>
    <scope>NUCLEOTIDE SEQUENCE</scope>
</reference>
<comment type="caution">
    <text evidence="1">The sequence shown here is derived from an EMBL/GenBank/DDBJ whole genome shotgun (WGS) entry which is preliminary data.</text>
</comment>
<dbReference type="EMBL" id="CAKOFQ010010916">
    <property type="protein sequence ID" value="CAH2020271.1"/>
    <property type="molecule type" value="Genomic_DNA"/>
</dbReference>
<evidence type="ECO:0000313" key="1">
    <source>
        <dbReference type="EMBL" id="CAH2020271.1"/>
    </source>
</evidence>
<organism evidence="1 2">
    <name type="scientific">Acanthoscelides obtectus</name>
    <name type="common">Bean weevil</name>
    <name type="synonym">Bruchus obtectus</name>
    <dbReference type="NCBI Taxonomy" id="200917"/>
    <lineage>
        <taxon>Eukaryota</taxon>
        <taxon>Metazoa</taxon>
        <taxon>Ecdysozoa</taxon>
        <taxon>Arthropoda</taxon>
        <taxon>Hexapoda</taxon>
        <taxon>Insecta</taxon>
        <taxon>Pterygota</taxon>
        <taxon>Neoptera</taxon>
        <taxon>Endopterygota</taxon>
        <taxon>Coleoptera</taxon>
        <taxon>Polyphaga</taxon>
        <taxon>Cucujiformia</taxon>
        <taxon>Chrysomeloidea</taxon>
        <taxon>Chrysomelidae</taxon>
        <taxon>Bruchinae</taxon>
        <taxon>Bruchini</taxon>
        <taxon>Acanthoscelides</taxon>
    </lineage>
</organism>